<keyword evidence="2" id="KW-1185">Reference proteome</keyword>
<dbReference type="Proteomes" id="UP000321638">
    <property type="component" value="Unassembled WGS sequence"/>
</dbReference>
<dbReference type="InterPro" id="IPR029057">
    <property type="entry name" value="PRTase-like"/>
</dbReference>
<reference evidence="1 2" key="1">
    <citation type="submission" date="2019-06" db="EMBL/GenBank/DDBJ databases">
        <title>New taxonomy in bacterial strain CC-CFT640, isolated from vineyard.</title>
        <authorList>
            <person name="Lin S.-Y."/>
            <person name="Tsai C.-F."/>
            <person name="Young C.-C."/>
        </authorList>
    </citation>
    <scope>NUCLEOTIDE SEQUENCE [LARGE SCALE GENOMIC DNA]</scope>
    <source>
        <strain evidence="1 2">CC-CFT640</strain>
    </source>
</reference>
<sequence>MTLIVHAFGAYRTVLTGGRNREELQMSSVVKIIKKDTTTIRATDMVDLDGLPVKLSSGNRADVLRMFGKWGARRVRSLGIADAIIVGVPGSSHTIADGNFTAGRMAAAVAQYGGGRARPILHFTEAMKPAHQGNKKARDIDYLGTVLACTEQQVAGNVVLVDDVVTTGAHMVACAKKLRALGATVTIALCAAQTVKLAVPEPLNLPPFTIGS</sequence>
<name>A0A5C8PIQ2_9HYPH</name>
<evidence type="ECO:0000313" key="1">
    <source>
        <dbReference type="EMBL" id="TXL73397.1"/>
    </source>
</evidence>
<dbReference type="EMBL" id="VDUZ01000025">
    <property type="protein sequence ID" value="TXL73397.1"/>
    <property type="molecule type" value="Genomic_DNA"/>
</dbReference>
<comment type="caution">
    <text evidence="1">The sequence shown here is derived from an EMBL/GenBank/DDBJ whole genome shotgun (WGS) entry which is preliminary data.</text>
</comment>
<accession>A0A5C8PIQ2</accession>
<gene>
    <name evidence="1" type="ORF">FHP25_20900</name>
</gene>
<dbReference type="AlphaFoldDB" id="A0A5C8PIQ2"/>
<protein>
    <recommendedName>
        <fullName evidence="3">Phosphoribosyltransferase</fullName>
    </recommendedName>
</protein>
<dbReference type="SUPFAM" id="SSF53271">
    <property type="entry name" value="PRTase-like"/>
    <property type="match status" value="1"/>
</dbReference>
<evidence type="ECO:0008006" key="3">
    <source>
        <dbReference type="Google" id="ProtNLM"/>
    </source>
</evidence>
<dbReference type="RefSeq" id="WP_147848919.1">
    <property type="nucleotide sequence ID" value="NZ_VDUZ01000025.1"/>
</dbReference>
<proteinExistence type="predicted"/>
<evidence type="ECO:0000313" key="2">
    <source>
        <dbReference type="Proteomes" id="UP000321638"/>
    </source>
</evidence>
<dbReference type="Gene3D" id="3.40.50.2020">
    <property type="match status" value="1"/>
</dbReference>
<dbReference type="OrthoDB" id="7266775at2"/>
<organism evidence="1 2">
    <name type="scientific">Vineibacter terrae</name>
    <dbReference type="NCBI Taxonomy" id="2586908"/>
    <lineage>
        <taxon>Bacteria</taxon>
        <taxon>Pseudomonadati</taxon>
        <taxon>Pseudomonadota</taxon>
        <taxon>Alphaproteobacteria</taxon>
        <taxon>Hyphomicrobiales</taxon>
        <taxon>Vineibacter</taxon>
    </lineage>
</organism>